<dbReference type="PhylomeDB" id="A0A061B9D8"/>
<dbReference type="Pfam" id="PF00702">
    <property type="entry name" value="Hydrolase"/>
    <property type="match status" value="1"/>
</dbReference>
<dbReference type="GO" id="GO:0005634">
    <property type="term" value="C:nucleus"/>
    <property type="evidence" value="ECO:0007669"/>
    <property type="project" value="TreeGrafter"/>
</dbReference>
<reference evidence="1" key="1">
    <citation type="journal article" date="2014" name="Genome Announc.">
        <title>Genome sequence of the yeast Cyberlindnera fabianii (Hansenula fabianii).</title>
        <authorList>
            <person name="Freel K.C."/>
            <person name="Sarilar V."/>
            <person name="Neuveglise C."/>
            <person name="Devillers H."/>
            <person name="Friedrich A."/>
            <person name="Schacherer J."/>
        </authorList>
    </citation>
    <scope>NUCLEOTIDE SEQUENCE</scope>
    <source>
        <strain evidence="1">YJS4271</strain>
    </source>
</reference>
<gene>
    <name evidence="1" type="ORF">CYFA0S_12e01134g</name>
</gene>
<dbReference type="InterPro" id="IPR006439">
    <property type="entry name" value="HAD-SF_hydro_IA"/>
</dbReference>
<dbReference type="Gene3D" id="3.40.50.1000">
    <property type="entry name" value="HAD superfamily/HAD-like"/>
    <property type="match status" value="1"/>
</dbReference>
<dbReference type="Gene3D" id="1.10.150.720">
    <property type="entry name" value="Haloacid dehalogenase-like hydrolase"/>
    <property type="match status" value="1"/>
</dbReference>
<dbReference type="InterPro" id="IPR051828">
    <property type="entry name" value="HAD-like_hydrolase_domain"/>
</dbReference>
<dbReference type="SFLD" id="SFLDG01129">
    <property type="entry name" value="C1.5:_HAD__Beta-PGM__Phosphata"/>
    <property type="match status" value="1"/>
</dbReference>
<dbReference type="PANTHER" id="PTHR46191">
    <property type="match status" value="1"/>
</dbReference>
<dbReference type="PANTHER" id="PTHR46191:SF2">
    <property type="entry name" value="HALOACID DEHALOGENASE-LIKE HYDROLASE DOMAIN-CONTAINING PROTEIN 3"/>
    <property type="match status" value="1"/>
</dbReference>
<dbReference type="NCBIfam" id="TIGR01549">
    <property type="entry name" value="HAD-SF-IA-v1"/>
    <property type="match status" value="1"/>
</dbReference>
<dbReference type="SFLD" id="SFLDS00003">
    <property type="entry name" value="Haloacid_Dehalogenase"/>
    <property type="match status" value="1"/>
</dbReference>
<protein>
    <submittedName>
        <fullName evidence="1">CYFA0S12e01134g1_1</fullName>
    </submittedName>
</protein>
<dbReference type="SUPFAM" id="SSF56784">
    <property type="entry name" value="HAD-like"/>
    <property type="match status" value="1"/>
</dbReference>
<dbReference type="EMBL" id="LK052897">
    <property type="protein sequence ID" value="CDR43500.1"/>
    <property type="molecule type" value="Genomic_DNA"/>
</dbReference>
<proteinExistence type="predicted"/>
<dbReference type="InterPro" id="IPR036412">
    <property type="entry name" value="HAD-like_sf"/>
</dbReference>
<name>A0A061B9D8_CYBFA</name>
<dbReference type="GO" id="GO:0016791">
    <property type="term" value="F:phosphatase activity"/>
    <property type="evidence" value="ECO:0007669"/>
    <property type="project" value="UniProtKB-ARBA"/>
</dbReference>
<dbReference type="OrthoDB" id="444127at2759"/>
<dbReference type="InterPro" id="IPR044924">
    <property type="entry name" value="HAD-SF_hydro_IA_REG-2-like_cap"/>
</dbReference>
<dbReference type="VEuPathDB" id="FungiDB:BON22_5372"/>
<dbReference type="AlphaFoldDB" id="A0A061B9D8"/>
<organism evidence="1">
    <name type="scientific">Cyberlindnera fabianii</name>
    <name type="common">Yeast</name>
    <name type="synonym">Hansenula fabianii</name>
    <dbReference type="NCBI Taxonomy" id="36022"/>
    <lineage>
        <taxon>Eukaryota</taxon>
        <taxon>Fungi</taxon>
        <taxon>Dikarya</taxon>
        <taxon>Ascomycota</taxon>
        <taxon>Saccharomycotina</taxon>
        <taxon>Saccharomycetes</taxon>
        <taxon>Phaffomycetales</taxon>
        <taxon>Phaffomycetaceae</taxon>
        <taxon>Cyberlindnera</taxon>
    </lineage>
</organism>
<accession>A0A061B9D8</accession>
<evidence type="ECO:0000313" key="1">
    <source>
        <dbReference type="EMBL" id="CDR43500.1"/>
    </source>
</evidence>
<sequence>MPRLPKVLSFDAFNTLFVPRRPVTQLYTEVARKHGIDVPESYIQKQLPIIMKEMKESYPNYGKRSNLRYDDWWATLIANTYSPTEVSKEFVEELVDSFSSQEAYGTYQDVVDFFRKYGSRQDLIIVASSNGDPRVAKVLESLGLVKYFQKVYLSYDLDVSKPDRAFFDSIIDDLRGPFTSRDEMLKNAWHIGDEVKNDLEGALSAGWNSVLIDRKNDLSQLEKVLKSHGEEVDLDKIKINTGLTNTESGDLPDIAVKLDNKRSITSSFTKLPELLGL</sequence>
<dbReference type="InterPro" id="IPR023214">
    <property type="entry name" value="HAD_sf"/>
</dbReference>